<dbReference type="GO" id="GO:0005940">
    <property type="term" value="C:septin ring"/>
    <property type="evidence" value="ECO:0007669"/>
    <property type="project" value="InterPro"/>
</dbReference>
<dbReference type="InterPro" id="IPR010379">
    <property type="entry name" value="EzrA"/>
</dbReference>
<evidence type="ECO:0000256" key="2">
    <source>
        <dbReference type="ARBA" id="ARBA00022989"/>
    </source>
</evidence>
<evidence type="ECO:0000313" key="8">
    <source>
        <dbReference type="EMBL" id="SFD27204.1"/>
    </source>
</evidence>
<dbReference type="EMBL" id="FOMN01000001">
    <property type="protein sequence ID" value="SFD27204.1"/>
    <property type="molecule type" value="Genomic_DNA"/>
</dbReference>
<evidence type="ECO:0000256" key="3">
    <source>
        <dbReference type="ARBA" id="ARBA00023054"/>
    </source>
</evidence>
<evidence type="ECO:0000256" key="6">
    <source>
        <dbReference type="HAMAP-Rule" id="MF_00728"/>
    </source>
</evidence>
<dbReference type="Pfam" id="PF06160">
    <property type="entry name" value="EzrA"/>
    <property type="match status" value="1"/>
</dbReference>
<comment type="similarity">
    <text evidence="6">Belongs to the EzrA family.</text>
</comment>
<protein>
    <recommendedName>
        <fullName evidence="6">Septation ring formation regulator EzrA</fullName>
    </recommendedName>
</protein>
<feature type="topological domain" description="Extracellular" evidence="6">
    <location>
        <begin position="1"/>
        <end position="8"/>
    </location>
</feature>
<gene>
    <name evidence="6" type="primary">ezrA</name>
    <name evidence="8" type="ORF">SAMN04487792_0006</name>
</gene>
<evidence type="ECO:0000256" key="7">
    <source>
        <dbReference type="SAM" id="Phobius"/>
    </source>
</evidence>
<evidence type="ECO:0000256" key="4">
    <source>
        <dbReference type="ARBA" id="ARBA00023136"/>
    </source>
</evidence>
<feature type="transmembrane region" description="Helical" evidence="7">
    <location>
        <begin position="6"/>
        <end position="26"/>
    </location>
</feature>
<keyword evidence="2 6" id="KW-1133">Transmembrane helix</keyword>
<comment type="subcellular location">
    <subcellularLocation>
        <location evidence="6">Cell membrane</location>
        <topology evidence="6">Single-pass membrane protein</topology>
    </subcellularLocation>
    <text evidence="6">Colocalized with FtsZ to the nascent septal site.</text>
</comment>
<evidence type="ECO:0000313" key="9">
    <source>
        <dbReference type="Proteomes" id="UP000199599"/>
    </source>
</evidence>
<keyword evidence="6" id="KW-1003">Cell membrane</keyword>
<reference evidence="9" key="1">
    <citation type="submission" date="2016-10" db="EMBL/GenBank/DDBJ databases">
        <authorList>
            <person name="Varghese N."/>
            <person name="Submissions S."/>
        </authorList>
    </citation>
    <scope>NUCLEOTIDE SEQUENCE [LARGE SCALE GENOMIC DNA]</scope>
    <source>
        <strain evidence="9">R-53102</strain>
    </source>
</reference>
<keyword evidence="3 6" id="KW-0175">Coiled coil</keyword>
<sequence>MSPTQSIVVIITILIIIIVIAFMLIVNRRQLHEIIGLDDLIAKIDRMNLDADIVNLDKMDLAGESLTTFNTWRKSYEQTANKRIPQVQELLDQAAGQNTSYHLIRAHKNIKQAQAIMQSTFEDAKNTNDVFTELLESNRENQMQYEDLNKKYQKMRKQVLAGSFEYGSALDKLEDELTNVESDFAEAKSLTAQGDQVEAKRVLSKIRAAIISIDNVLPKIRADRRELDTIFQNQLKELTEVYKKMKASRFCINQVDVLAEIKKNYELVDNAGQLLTHLKIEDLDQQIKSIKSNIAALYQLLENEYKARPFVEDNQDKIQRLLSHQQVEAKDLIQKLRHIDESYELTHNELEASRKLELEVNDMNRQYTVDTQNLADGKGVYSEIKASWLHILERLRVISSKQKAMAQDVDGLYDAENVAIDSINRYKQEVSLVYRRLERKELPGMPDTFVQMYTLVVNEIGHVAKELNQVRINMEKISNELINISDDVERLKREADDIVNSASLVELTMQYSNKYATNNAVRVAQKTALQLYSQEYNYKEALDTIATAIERVEPGSYQRLENLYYSEKTNS</sequence>
<keyword evidence="6" id="KW-0132">Cell division</keyword>
<evidence type="ECO:0000256" key="5">
    <source>
        <dbReference type="ARBA" id="ARBA00023210"/>
    </source>
</evidence>
<dbReference type="AlphaFoldDB" id="A0A1I1QYK2"/>
<dbReference type="STRING" id="1505723.SAMN04487792_0006"/>
<dbReference type="HAMAP" id="MF_00728">
    <property type="entry name" value="EzrA"/>
    <property type="match status" value="1"/>
</dbReference>
<dbReference type="GO" id="GO:0000921">
    <property type="term" value="P:septin ring assembly"/>
    <property type="evidence" value="ECO:0007669"/>
    <property type="project" value="InterPro"/>
</dbReference>
<feature type="coiled-coil region" evidence="6">
    <location>
        <begin position="467"/>
        <end position="494"/>
    </location>
</feature>
<evidence type="ECO:0000256" key="1">
    <source>
        <dbReference type="ARBA" id="ARBA00022692"/>
    </source>
</evidence>
<name>A0A1I1QYK2_9LACO</name>
<keyword evidence="5 6" id="KW-0717">Septation</keyword>
<dbReference type="GO" id="GO:0005886">
    <property type="term" value="C:plasma membrane"/>
    <property type="evidence" value="ECO:0007669"/>
    <property type="project" value="UniProtKB-SubCell"/>
</dbReference>
<organism evidence="8 9">
    <name type="scientific">Lactobacillus bombicola</name>
    <dbReference type="NCBI Taxonomy" id="1505723"/>
    <lineage>
        <taxon>Bacteria</taxon>
        <taxon>Bacillati</taxon>
        <taxon>Bacillota</taxon>
        <taxon>Bacilli</taxon>
        <taxon>Lactobacillales</taxon>
        <taxon>Lactobacillaceae</taxon>
        <taxon>Lactobacillus</taxon>
    </lineage>
</organism>
<keyword evidence="6" id="KW-0131">Cell cycle</keyword>
<proteinExistence type="inferred from homology"/>
<comment type="function">
    <text evidence="6">Negative regulator of FtsZ ring formation; modulates the frequency and position of FtsZ ring formation. Inhibits FtsZ ring formation at polar sites. Interacts either with FtsZ or with one of its binding partners to promote depolymerization.</text>
</comment>
<feature type="topological domain" description="Cytoplasmic" evidence="6">
    <location>
        <begin position="27"/>
        <end position="571"/>
    </location>
</feature>
<dbReference type="GO" id="GO:0000917">
    <property type="term" value="P:division septum assembly"/>
    <property type="evidence" value="ECO:0007669"/>
    <property type="project" value="UniProtKB-KW"/>
</dbReference>
<dbReference type="RefSeq" id="WP_090091728.1">
    <property type="nucleotide sequence ID" value="NZ_CBCRVU010000001.1"/>
</dbReference>
<feature type="coiled-coil region" evidence="6">
    <location>
        <begin position="138"/>
        <end position="190"/>
    </location>
</feature>
<dbReference type="NCBIfam" id="NF003409">
    <property type="entry name" value="PRK04778.1-3"/>
    <property type="match status" value="1"/>
</dbReference>
<accession>A0A1I1QYK2</accession>
<keyword evidence="4 6" id="KW-0472">Membrane</keyword>
<dbReference type="Proteomes" id="UP000199599">
    <property type="component" value="Unassembled WGS sequence"/>
</dbReference>
<keyword evidence="1 6" id="KW-0812">Transmembrane</keyword>